<dbReference type="Pfam" id="PF04402">
    <property type="entry name" value="SIMPL"/>
    <property type="match status" value="1"/>
</dbReference>
<dbReference type="InterPro" id="IPR052022">
    <property type="entry name" value="26kDa_periplasmic_antigen"/>
</dbReference>
<comment type="caution">
    <text evidence="1">The sequence shown here is derived from an EMBL/GenBank/DDBJ whole genome shotgun (WGS) entry which is preliminary data.</text>
</comment>
<accession>A0A0R2P299</accession>
<dbReference type="Gene3D" id="3.30.70.2970">
    <property type="entry name" value="Protein of unknown function (DUF541), domain 2"/>
    <property type="match status" value="1"/>
</dbReference>
<dbReference type="PANTHER" id="PTHR34387">
    <property type="entry name" value="SLR1258 PROTEIN"/>
    <property type="match status" value="1"/>
</dbReference>
<evidence type="ECO:0000313" key="1">
    <source>
        <dbReference type="EMBL" id="KRO30013.1"/>
    </source>
</evidence>
<dbReference type="InterPro" id="IPR007497">
    <property type="entry name" value="SIMPL/DUF541"/>
</dbReference>
<gene>
    <name evidence="1" type="ORF">ABR60_06215</name>
</gene>
<dbReference type="AlphaFoldDB" id="A0A0R2P299"/>
<proteinExistence type="predicted"/>
<dbReference type="EMBL" id="LIAS01000160">
    <property type="protein sequence ID" value="KRO30013.1"/>
    <property type="molecule type" value="Genomic_DNA"/>
</dbReference>
<sequence length="245" mass="25699">MSESQREKSITLIAAAAVLAVAIGLGLNQVGSGFASRSSEGITVTGSARVDAKADRAVWTLNAEQVAPTISESVRKVEATTLAVTEYLTDGGVASEEIELGSVSAYPQEEYSNGNSTGRILNYRASRSITVRSDDVELISKLSNQIGSLLQSGISVTNYGPQFYVSKLSQLRPELLKEAMADAKIRAEAIAEATGGSVGAVMSVRSGPFQVTSPDSVDTSSGGFYDTQTIDKTITSTVSVVFKVD</sequence>
<name>A0A0R2P299_9ACTN</name>
<evidence type="ECO:0000313" key="2">
    <source>
        <dbReference type="Proteomes" id="UP000053941"/>
    </source>
</evidence>
<evidence type="ECO:0008006" key="3">
    <source>
        <dbReference type="Google" id="ProtNLM"/>
    </source>
</evidence>
<protein>
    <recommendedName>
        <fullName evidence="3">SIMPL domain-containing protein</fullName>
    </recommendedName>
</protein>
<organism evidence="1 2">
    <name type="scientific">Actinobacteria bacterium BACL2 MAG-120802-bin41</name>
    <dbReference type="NCBI Taxonomy" id="1655568"/>
    <lineage>
        <taxon>Bacteria</taxon>
        <taxon>Bacillati</taxon>
        <taxon>Actinomycetota</taxon>
        <taxon>Actinomycetes</taxon>
        <taxon>Actinomycetes incertae sedis</taxon>
        <taxon>ac1 cluster</taxon>
    </lineage>
</organism>
<reference evidence="1 2" key="1">
    <citation type="submission" date="2015-10" db="EMBL/GenBank/DDBJ databases">
        <title>Metagenome-Assembled Genomes uncover a global brackish microbiome.</title>
        <authorList>
            <person name="Hugerth L.W."/>
            <person name="Larsson J."/>
            <person name="Alneberg J."/>
            <person name="Lindh M.V."/>
            <person name="Legrand C."/>
            <person name="Pinhassi J."/>
            <person name="Andersson A.F."/>
        </authorList>
    </citation>
    <scope>NUCLEOTIDE SEQUENCE [LARGE SCALE GENOMIC DNA]</scope>
    <source>
        <strain evidence="1">BACL2 MAG-120802-bin41</strain>
    </source>
</reference>
<dbReference type="Proteomes" id="UP000053941">
    <property type="component" value="Unassembled WGS sequence"/>
</dbReference>
<dbReference type="PANTHER" id="PTHR34387:SF2">
    <property type="entry name" value="SLR1258 PROTEIN"/>
    <property type="match status" value="1"/>
</dbReference>
<dbReference type="Gene3D" id="3.30.110.170">
    <property type="entry name" value="Protein of unknown function (DUF541), domain 1"/>
    <property type="match status" value="1"/>
</dbReference>
<dbReference type="GO" id="GO:0006974">
    <property type="term" value="P:DNA damage response"/>
    <property type="evidence" value="ECO:0007669"/>
    <property type="project" value="TreeGrafter"/>
</dbReference>